<accession>W9SAZ2</accession>
<name>W9SAZ2_9ROSA</name>
<feature type="compositionally biased region" description="Acidic residues" evidence="1">
    <location>
        <begin position="105"/>
        <end position="123"/>
    </location>
</feature>
<feature type="compositionally biased region" description="Basic and acidic residues" evidence="1">
    <location>
        <begin position="90"/>
        <end position="104"/>
    </location>
</feature>
<reference evidence="3" key="1">
    <citation type="submission" date="2013-01" db="EMBL/GenBank/DDBJ databases">
        <title>Draft Genome Sequence of a Mulberry Tree, Morus notabilis C.K. Schneid.</title>
        <authorList>
            <person name="He N."/>
            <person name="Zhao S."/>
        </authorList>
    </citation>
    <scope>NUCLEOTIDE SEQUENCE</scope>
</reference>
<dbReference type="AlphaFoldDB" id="W9SAZ2"/>
<feature type="compositionally biased region" description="Gly residues" evidence="1">
    <location>
        <begin position="136"/>
        <end position="148"/>
    </location>
</feature>
<feature type="compositionally biased region" description="Basic and acidic residues" evidence="1">
    <location>
        <begin position="162"/>
        <end position="178"/>
    </location>
</feature>
<feature type="compositionally biased region" description="Acidic residues" evidence="1">
    <location>
        <begin position="70"/>
        <end position="89"/>
    </location>
</feature>
<feature type="compositionally biased region" description="Basic and acidic residues" evidence="1">
    <location>
        <begin position="60"/>
        <end position="69"/>
    </location>
</feature>
<protein>
    <submittedName>
        <fullName evidence="2">Uncharacterized protein</fullName>
    </submittedName>
</protein>
<dbReference type="Proteomes" id="UP000030645">
    <property type="component" value="Unassembled WGS sequence"/>
</dbReference>
<proteinExistence type="predicted"/>
<gene>
    <name evidence="2" type="ORF">L484_012791</name>
</gene>
<feature type="region of interest" description="Disordered" evidence="1">
    <location>
        <begin position="1"/>
        <end position="193"/>
    </location>
</feature>
<keyword evidence="3" id="KW-1185">Reference proteome</keyword>
<organism evidence="2 3">
    <name type="scientific">Morus notabilis</name>
    <dbReference type="NCBI Taxonomy" id="981085"/>
    <lineage>
        <taxon>Eukaryota</taxon>
        <taxon>Viridiplantae</taxon>
        <taxon>Streptophyta</taxon>
        <taxon>Embryophyta</taxon>
        <taxon>Tracheophyta</taxon>
        <taxon>Spermatophyta</taxon>
        <taxon>Magnoliopsida</taxon>
        <taxon>eudicotyledons</taxon>
        <taxon>Gunneridae</taxon>
        <taxon>Pentapetalae</taxon>
        <taxon>rosids</taxon>
        <taxon>fabids</taxon>
        <taxon>Rosales</taxon>
        <taxon>Moraceae</taxon>
        <taxon>Moreae</taxon>
        <taxon>Morus</taxon>
    </lineage>
</organism>
<sequence length="208" mass="22180">MAAKESPLLSAVPRPAGGQKRQRDHTMPMPRASSKWSARAIWRTSGNKNPQRDQAGLAPDYRKLSGEEREGADDGEIEEEEGVDGDGEVLLEKSGEGDVVKEDEKEGDEGEEEDEDEGVEEGASELFGGVFEVYEVGGGADLGGGGGGGRRRREGVNEENGEEHADGDCCGHDSRDLGADGGEDAGFHRPEISSSTNGGWILVLRHLF</sequence>
<evidence type="ECO:0000313" key="2">
    <source>
        <dbReference type="EMBL" id="EXC33901.1"/>
    </source>
</evidence>
<evidence type="ECO:0000313" key="3">
    <source>
        <dbReference type="Proteomes" id="UP000030645"/>
    </source>
</evidence>
<dbReference type="EMBL" id="KE346345">
    <property type="protein sequence ID" value="EXC33901.1"/>
    <property type="molecule type" value="Genomic_DNA"/>
</dbReference>
<evidence type="ECO:0000256" key="1">
    <source>
        <dbReference type="SAM" id="MobiDB-lite"/>
    </source>
</evidence>